<feature type="domain" description="O-antigen ligase-related" evidence="6">
    <location>
        <begin position="444"/>
        <end position="531"/>
    </location>
</feature>
<reference evidence="7 8" key="1">
    <citation type="journal article" date="2016" name="Genome Announc.">
        <title>Draft Genome Sequence of Criibacterium bergeronii gen. nov., sp. nov., Strain CCRI-22567T, Isolated from a Vaginal Sample from a Woman with Bacterial Vaginosis.</title>
        <authorList>
            <person name="Maheux A.F."/>
            <person name="Berube E."/>
            <person name="Boudreau D.K."/>
            <person name="Raymond F."/>
            <person name="Corbeil J."/>
            <person name="Roy P.H."/>
            <person name="Boissinot M."/>
            <person name="Omar R.F."/>
        </authorList>
    </citation>
    <scope>NUCLEOTIDE SEQUENCE [LARGE SCALE GENOMIC DNA]</scope>
    <source>
        <strain evidence="7 8">CCRI-22567</strain>
    </source>
</reference>
<feature type="transmembrane region" description="Helical" evidence="5">
    <location>
        <begin position="515"/>
        <end position="539"/>
    </location>
</feature>
<evidence type="ECO:0000256" key="4">
    <source>
        <dbReference type="ARBA" id="ARBA00023136"/>
    </source>
</evidence>
<keyword evidence="3 5" id="KW-1133">Transmembrane helix</keyword>
<evidence type="ECO:0000313" key="7">
    <source>
        <dbReference type="EMBL" id="RDY20547.1"/>
    </source>
</evidence>
<dbReference type="GO" id="GO:0016874">
    <property type="term" value="F:ligase activity"/>
    <property type="evidence" value="ECO:0007669"/>
    <property type="project" value="UniProtKB-KW"/>
</dbReference>
<name>A0A371IJ90_9FIRM</name>
<comment type="caution">
    <text evidence="7">The sequence shown here is derived from an EMBL/GenBank/DDBJ whole genome shotgun (WGS) entry which is preliminary data.</text>
</comment>
<dbReference type="AlphaFoldDB" id="A0A371IJ90"/>
<feature type="transmembrane region" description="Helical" evidence="5">
    <location>
        <begin position="283"/>
        <end position="303"/>
    </location>
</feature>
<feature type="transmembrane region" description="Helical" evidence="5">
    <location>
        <begin position="258"/>
        <end position="276"/>
    </location>
</feature>
<evidence type="ECO:0000256" key="3">
    <source>
        <dbReference type="ARBA" id="ARBA00022989"/>
    </source>
</evidence>
<dbReference type="EMBL" id="MBEW02000030">
    <property type="protein sequence ID" value="RDY20547.1"/>
    <property type="molecule type" value="Genomic_DNA"/>
</dbReference>
<dbReference type="GO" id="GO:0016020">
    <property type="term" value="C:membrane"/>
    <property type="evidence" value="ECO:0007669"/>
    <property type="project" value="UniProtKB-SubCell"/>
</dbReference>
<feature type="transmembrane region" description="Helical" evidence="5">
    <location>
        <begin position="119"/>
        <end position="138"/>
    </location>
</feature>
<feature type="transmembrane region" description="Helical" evidence="5">
    <location>
        <begin position="12"/>
        <end position="30"/>
    </location>
</feature>
<evidence type="ECO:0000256" key="1">
    <source>
        <dbReference type="ARBA" id="ARBA00004141"/>
    </source>
</evidence>
<dbReference type="Proteomes" id="UP000093352">
    <property type="component" value="Unassembled WGS sequence"/>
</dbReference>
<feature type="transmembrane region" description="Helical" evidence="5">
    <location>
        <begin position="50"/>
        <end position="72"/>
    </location>
</feature>
<evidence type="ECO:0000256" key="5">
    <source>
        <dbReference type="SAM" id="Phobius"/>
    </source>
</evidence>
<feature type="transmembrane region" description="Helical" evidence="5">
    <location>
        <begin position="84"/>
        <end position="113"/>
    </location>
</feature>
<gene>
    <name evidence="7" type="ORF">BBG48_009540</name>
</gene>
<evidence type="ECO:0000259" key="6">
    <source>
        <dbReference type="Pfam" id="PF04932"/>
    </source>
</evidence>
<feature type="transmembrane region" description="Helical" evidence="5">
    <location>
        <begin position="577"/>
        <end position="595"/>
    </location>
</feature>
<sequence>MYLKDKLKWIPFLMALLIIPITMRLVAVQIPFDVQLNWTGATVDYDIFSYAKSILIFIFAIVTSIILFFSVNSRNIQIIKKGKIFFGVIGFLAIMAILSTFFGGNCVISLGGAPSRYEGLYTFIGYFIFCVYAILFDYDKKSVKLITVLLAVFTVLCALIGFCQYTGNDFFTSDMGTKLIVPEALKDLRSSLQSTKASFKTMYIFTTHYNYASMLTAMLSMFWLSYFLATKDKFYKILTLIMSILSVLMLLGSNARSGIVAVAVSMVILFFVHLKTIISNKKILIGVVVFIILAIAGASKLGLMSRFGYLVSDLNKIESTRKVSRDYIKELIPLKNISKTDTTYTITWNDGKNDFTLNYDKNADVFSDKDGNKLILIVRDNGTIGLQDKRYSIVTLLQKKTQITEDEPMRTLQVVTIANEKFNFDITNNVKIVNHMGQEINPNQQFLRAGLYGFEKLGSGRGYIIDYTLPLLKKAMIIGYGPDAFLQVFNQDDIYTKFYVYGMTSHVVDKPHNIYLLYAINFGVIATLAFVGMLIYLTVKSAIKYKSFDISKNPLAVGALSGVVAYMMSGFFNDSTVSVSTIFFIFLGIAINSLLKGE</sequence>
<evidence type="ECO:0000256" key="2">
    <source>
        <dbReference type="ARBA" id="ARBA00022692"/>
    </source>
</evidence>
<proteinExistence type="predicted"/>
<dbReference type="InterPro" id="IPR007016">
    <property type="entry name" value="O-antigen_ligase-rel_domated"/>
</dbReference>
<keyword evidence="4 5" id="KW-0472">Membrane</keyword>
<feature type="transmembrane region" description="Helical" evidence="5">
    <location>
        <begin position="209"/>
        <end position="227"/>
    </location>
</feature>
<organism evidence="7 8">
    <name type="scientific">Criibacterium bergeronii</name>
    <dbReference type="NCBI Taxonomy" id="1871336"/>
    <lineage>
        <taxon>Bacteria</taxon>
        <taxon>Bacillati</taxon>
        <taxon>Bacillota</taxon>
        <taxon>Clostridia</taxon>
        <taxon>Peptostreptococcales</taxon>
        <taxon>Filifactoraceae</taxon>
        <taxon>Criibacterium</taxon>
    </lineage>
</organism>
<feature type="transmembrane region" description="Helical" evidence="5">
    <location>
        <begin position="551"/>
        <end position="571"/>
    </location>
</feature>
<comment type="subcellular location">
    <subcellularLocation>
        <location evidence="1">Membrane</location>
        <topology evidence="1">Multi-pass membrane protein</topology>
    </subcellularLocation>
</comment>
<dbReference type="Pfam" id="PF04932">
    <property type="entry name" value="Wzy_C"/>
    <property type="match status" value="1"/>
</dbReference>
<keyword evidence="8" id="KW-1185">Reference proteome</keyword>
<dbReference type="PANTHER" id="PTHR37422:SF13">
    <property type="entry name" value="LIPOPOLYSACCHARIDE BIOSYNTHESIS PROTEIN PA4999-RELATED"/>
    <property type="match status" value="1"/>
</dbReference>
<keyword evidence="7" id="KW-0436">Ligase</keyword>
<evidence type="ECO:0000313" key="8">
    <source>
        <dbReference type="Proteomes" id="UP000093352"/>
    </source>
</evidence>
<keyword evidence="2 5" id="KW-0812">Transmembrane</keyword>
<dbReference type="PANTHER" id="PTHR37422">
    <property type="entry name" value="TEICHURONIC ACID BIOSYNTHESIS PROTEIN TUAE"/>
    <property type="match status" value="1"/>
</dbReference>
<dbReference type="InterPro" id="IPR051533">
    <property type="entry name" value="WaaL-like"/>
</dbReference>
<feature type="transmembrane region" description="Helical" evidence="5">
    <location>
        <begin position="145"/>
        <end position="167"/>
    </location>
</feature>
<accession>A0A371IJ90</accession>
<dbReference type="STRING" id="1871336.BBG48_01470"/>
<feature type="transmembrane region" description="Helical" evidence="5">
    <location>
        <begin position="234"/>
        <end position="252"/>
    </location>
</feature>
<dbReference type="RefSeq" id="WP_068911798.1">
    <property type="nucleotide sequence ID" value="NZ_MBEW02000030.1"/>
</dbReference>
<protein>
    <submittedName>
        <fullName evidence="7">O-antigen ligase domain-containing protein</fullName>
    </submittedName>
</protein>